<reference evidence="1 2" key="1">
    <citation type="submission" date="2019-09" db="EMBL/GenBank/DDBJ databases">
        <title>Parvibaculum sedimenti sp. nov., isolated from sediment.</title>
        <authorList>
            <person name="Wang Y."/>
        </authorList>
    </citation>
    <scope>NUCLEOTIDE SEQUENCE [LARGE SCALE GENOMIC DNA]</scope>
    <source>
        <strain evidence="1 2">HXT-9</strain>
    </source>
</reference>
<proteinExistence type="predicted"/>
<evidence type="ECO:0000313" key="2">
    <source>
        <dbReference type="Proteomes" id="UP000468901"/>
    </source>
</evidence>
<dbReference type="EMBL" id="WESC01000001">
    <property type="protein sequence ID" value="KAB7742577.1"/>
    <property type="molecule type" value="Genomic_DNA"/>
</dbReference>
<accession>A0A6N6VMY2</accession>
<protein>
    <submittedName>
        <fullName evidence="1">Uncharacterized protein</fullName>
    </submittedName>
</protein>
<name>A0A6N6VMY2_9HYPH</name>
<dbReference type="PROSITE" id="PS51257">
    <property type="entry name" value="PROKAR_LIPOPROTEIN"/>
    <property type="match status" value="1"/>
</dbReference>
<dbReference type="RefSeq" id="WP_152214128.1">
    <property type="nucleotide sequence ID" value="NZ_JBAQYD010000199.1"/>
</dbReference>
<gene>
    <name evidence="1" type="ORF">F2P47_00095</name>
</gene>
<dbReference type="Proteomes" id="UP000468901">
    <property type="component" value="Unassembled WGS sequence"/>
</dbReference>
<sequence length="215" mass="23390">MIHFRIIRYVTLVCGFFLAGCAPKNIDQSYAFSQTAGKGVVIGSITYVGASSACTVVYRKIGDTNISYFSAGHSDMLVSLVAGNDIEGGADKGDLFAVEVPAGDYEIVRWAASSGYAHMGSAEDFSIHFHVEPGKAVYLGNFYFEEADRFGATTTGMIMDYRDRAERDMKVFVKKYPGFSNIKIASSIETGRVYKNLGQGSNVSIEIPPIMVITH</sequence>
<evidence type="ECO:0000313" key="1">
    <source>
        <dbReference type="EMBL" id="KAB7742577.1"/>
    </source>
</evidence>
<dbReference type="AlphaFoldDB" id="A0A6N6VMY2"/>
<keyword evidence="2" id="KW-1185">Reference proteome</keyword>
<comment type="caution">
    <text evidence="1">The sequence shown here is derived from an EMBL/GenBank/DDBJ whole genome shotgun (WGS) entry which is preliminary data.</text>
</comment>
<organism evidence="1 2">
    <name type="scientific">Parvibaculum sedimenti</name>
    <dbReference type="NCBI Taxonomy" id="2608632"/>
    <lineage>
        <taxon>Bacteria</taxon>
        <taxon>Pseudomonadati</taxon>
        <taxon>Pseudomonadota</taxon>
        <taxon>Alphaproteobacteria</taxon>
        <taxon>Hyphomicrobiales</taxon>
        <taxon>Parvibaculaceae</taxon>
        <taxon>Parvibaculum</taxon>
    </lineage>
</organism>